<comment type="caution">
    <text evidence="1">The sequence shown here is derived from an EMBL/GenBank/DDBJ whole genome shotgun (WGS) entry which is preliminary data.</text>
</comment>
<reference evidence="1 2" key="1">
    <citation type="journal article" date="2015" name="Nature">
        <title>rRNA introns, odd ribosomes, and small enigmatic genomes across a large radiation of phyla.</title>
        <authorList>
            <person name="Brown C.T."/>
            <person name="Hug L.A."/>
            <person name="Thomas B.C."/>
            <person name="Sharon I."/>
            <person name="Castelle C.J."/>
            <person name="Singh A."/>
            <person name="Wilkins M.J."/>
            <person name="Williams K.H."/>
            <person name="Banfield J.F."/>
        </authorList>
    </citation>
    <scope>NUCLEOTIDE SEQUENCE [LARGE SCALE GENOMIC DNA]</scope>
</reference>
<evidence type="ECO:0008006" key="3">
    <source>
        <dbReference type="Google" id="ProtNLM"/>
    </source>
</evidence>
<dbReference type="Pfam" id="PF02643">
    <property type="entry name" value="DUF192"/>
    <property type="match status" value="1"/>
</dbReference>
<sequence length="172" mass="19010">MKTFFLQILGLMIVIVVGLMLSTNTGFQTSVLNTFQGGQNSIKEQDTLIISDSNLQNTKAKIKIEVAKNNDEKAKGLGGRESLAEENGMLFVYDVKLKPRFWMKGMRIPLDFIWIDGDKVVDLLANVPPPQEGQSDATLPLYSSVVEVDKVLEVNAGFISKNNITVGDIVNY</sequence>
<evidence type="ECO:0000313" key="1">
    <source>
        <dbReference type="EMBL" id="KKQ08397.1"/>
    </source>
</evidence>
<dbReference type="Gene3D" id="2.60.120.1140">
    <property type="entry name" value="Protein of unknown function DUF192"/>
    <property type="match status" value="1"/>
</dbReference>
<dbReference type="InterPro" id="IPR038695">
    <property type="entry name" value="Saro_0823-like_sf"/>
</dbReference>
<evidence type="ECO:0000313" key="2">
    <source>
        <dbReference type="Proteomes" id="UP000034492"/>
    </source>
</evidence>
<protein>
    <recommendedName>
        <fullName evidence="3">DUF192 domain-containing protein</fullName>
    </recommendedName>
</protein>
<dbReference type="Proteomes" id="UP000034492">
    <property type="component" value="Unassembled WGS sequence"/>
</dbReference>
<dbReference type="InterPro" id="IPR003795">
    <property type="entry name" value="DUF192"/>
</dbReference>
<dbReference type="EMBL" id="LBSA01000025">
    <property type="protein sequence ID" value="KKQ08397.1"/>
    <property type="molecule type" value="Genomic_DNA"/>
</dbReference>
<proteinExistence type="predicted"/>
<name>A0A0G0ESC5_9BACT</name>
<accession>A0A0G0ESC5</accession>
<dbReference type="PANTHER" id="PTHR37953:SF1">
    <property type="entry name" value="UPF0127 PROTEIN MJ1496"/>
    <property type="match status" value="1"/>
</dbReference>
<dbReference type="AlphaFoldDB" id="A0A0G0ESC5"/>
<gene>
    <name evidence="1" type="ORF">US19_C0025G0011</name>
</gene>
<dbReference type="PANTHER" id="PTHR37953">
    <property type="entry name" value="UPF0127 PROTEIN MJ1496"/>
    <property type="match status" value="1"/>
</dbReference>
<organism evidence="1 2">
    <name type="scientific">Candidatus Daviesbacteria bacterium GW2011_GWB1_36_5</name>
    <dbReference type="NCBI Taxonomy" id="1618426"/>
    <lineage>
        <taxon>Bacteria</taxon>
        <taxon>Candidatus Daviesiibacteriota</taxon>
    </lineage>
</organism>